<dbReference type="AlphaFoldDB" id="A0A5B7GIP9"/>
<feature type="transmembrane region" description="Helical" evidence="2">
    <location>
        <begin position="20"/>
        <end position="43"/>
    </location>
</feature>
<keyword evidence="2" id="KW-0472">Membrane</keyword>
<keyword evidence="4" id="KW-1185">Reference proteome</keyword>
<organism evidence="3 4">
    <name type="scientific">Portunus trituberculatus</name>
    <name type="common">Swimming crab</name>
    <name type="synonym">Neptunus trituberculatus</name>
    <dbReference type="NCBI Taxonomy" id="210409"/>
    <lineage>
        <taxon>Eukaryota</taxon>
        <taxon>Metazoa</taxon>
        <taxon>Ecdysozoa</taxon>
        <taxon>Arthropoda</taxon>
        <taxon>Crustacea</taxon>
        <taxon>Multicrustacea</taxon>
        <taxon>Malacostraca</taxon>
        <taxon>Eumalacostraca</taxon>
        <taxon>Eucarida</taxon>
        <taxon>Decapoda</taxon>
        <taxon>Pleocyemata</taxon>
        <taxon>Brachyura</taxon>
        <taxon>Eubrachyura</taxon>
        <taxon>Portunoidea</taxon>
        <taxon>Portunidae</taxon>
        <taxon>Portuninae</taxon>
        <taxon>Portunus</taxon>
    </lineage>
</organism>
<keyword evidence="2" id="KW-1133">Transmembrane helix</keyword>
<sequence length="109" mass="12688">MGKDNMQAKRVTRIRRSSRVAASLPLRLWLISSLLYFLVFHVLQEQIAEKAADKAKAEAENVIEMMAEVDENKLMEKEKKEILKEPTDEIHYVEEEVENGMGERKLEEL</sequence>
<name>A0A5B7GIP9_PORTR</name>
<dbReference type="EMBL" id="VSRR010014343">
    <property type="protein sequence ID" value="MPC56908.1"/>
    <property type="molecule type" value="Genomic_DNA"/>
</dbReference>
<protein>
    <submittedName>
        <fullName evidence="3">Uncharacterized protein</fullName>
    </submittedName>
</protein>
<accession>A0A5B7GIP9</accession>
<proteinExistence type="predicted"/>
<dbReference type="Proteomes" id="UP000324222">
    <property type="component" value="Unassembled WGS sequence"/>
</dbReference>
<keyword evidence="1" id="KW-0175">Coiled coil</keyword>
<feature type="coiled-coil region" evidence="1">
    <location>
        <begin position="40"/>
        <end position="72"/>
    </location>
</feature>
<evidence type="ECO:0000313" key="3">
    <source>
        <dbReference type="EMBL" id="MPC56908.1"/>
    </source>
</evidence>
<reference evidence="3 4" key="1">
    <citation type="submission" date="2019-05" db="EMBL/GenBank/DDBJ databases">
        <title>Another draft genome of Portunus trituberculatus and its Hox gene families provides insights of decapod evolution.</title>
        <authorList>
            <person name="Jeong J.-H."/>
            <person name="Song I."/>
            <person name="Kim S."/>
            <person name="Choi T."/>
            <person name="Kim D."/>
            <person name="Ryu S."/>
            <person name="Kim W."/>
        </authorList>
    </citation>
    <scope>NUCLEOTIDE SEQUENCE [LARGE SCALE GENOMIC DNA]</scope>
    <source>
        <tissue evidence="3">Muscle</tissue>
    </source>
</reference>
<evidence type="ECO:0000256" key="1">
    <source>
        <dbReference type="SAM" id="Coils"/>
    </source>
</evidence>
<comment type="caution">
    <text evidence="3">The sequence shown here is derived from an EMBL/GenBank/DDBJ whole genome shotgun (WGS) entry which is preliminary data.</text>
</comment>
<evidence type="ECO:0000313" key="4">
    <source>
        <dbReference type="Proteomes" id="UP000324222"/>
    </source>
</evidence>
<evidence type="ECO:0000256" key="2">
    <source>
        <dbReference type="SAM" id="Phobius"/>
    </source>
</evidence>
<keyword evidence="2" id="KW-0812">Transmembrane</keyword>
<gene>
    <name evidence="3" type="ORF">E2C01_050874</name>
</gene>